<name>A0ABQ8GET5_9PEZI</name>
<evidence type="ECO:0000259" key="1">
    <source>
        <dbReference type="Pfam" id="PF00501"/>
    </source>
</evidence>
<dbReference type="PANTHER" id="PTHR45527">
    <property type="entry name" value="NONRIBOSOMAL PEPTIDE SYNTHETASE"/>
    <property type="match status" value="1"/>
</dbReference>
<dbReference type="Gene3D" id="3.40.50.980">
    <property type="match status" value="2"/>
</dbReference>
<feature type="domain" description="AMP-dependent synthetase/ligase" evidence="1">
    <location>
        <begin position="6"/>
        <end position="251"/>
    </location>
</feature>
<comment type="caution">
    <text evidence="2">The sequence shown here is derived from an EMBL/GenBank/DDBJ whole genome shotgun (WGS) entry which is preliminary data.</text>
</comment>
<accession>A0ABQ8GET5</accession>
<dbReference type="SUPFAM" id="SSF56801">
    <property type="entry name" value="Acetyl-CoA synthetase-like"/>
    <property type="match status" value="1"/>
</dbReference>
<dbReference type="Proteomes" id="UP000774617">
    <property type="component" value="Unassembled WGS sequence"/>
</dbReference>
<evidence type="ECO:0000313" key="2">
    <source>
        <dbReference type="EMBL" id="KAH7053436.1"/>
    </source>
</evidence>
<evidence type="ECO:0000313" key="3">
    <source>
        <dbReference type="Proteomes" id="UP000774617"/>
    </source>
</evidence>
<sequence length="358" mass="38803">EPSACKLTYRVIDGLSRGAACHLSYLGVGPEMLIPLCFENSKCALVAMMGILRAGAAYVPVHPASPAERMASIFDEVKAVLILTSRKNYAKRKPLRNQVLVVDEKLVAEEVLLRNGASTERVTPQNAMYAILTSGSTGMPKSVVMSHEAYCTGLDRHAEVCRFHQGSRILQFASFAFDSSIGEIMPGLSRGAWICIPCDDGLRNNLPGHVRREGIDFLSVTPSFAALLGPESLPSIKRVVLGREPLTDVACIANTNATKSTDSSNIGNGYSACCWIVDQDDAERLAPGGAVSELLIEGSIHARDYLSDAHKAASTWIRPSRWLQKLGPDRGPLLYRTGDLASFKPMVPSDWSNAKICR</sequence>
<organism evidence="2 3">
    <name type="scientific">Macrophomina phaseolina</name>
    <dbReference type="NCBI Taxonomy" id="35725"/>
    <lineage>
        <taxon>Eukaryota</taxon>
        <taxon>Fungi</taxon>
        <taxon>Dikarya</taxon>
        <taxon>Ascomycota</taxon>
        <taxon>Pezizomycotina</taxon>
        <taxon>Dothideomycetes</taxon>
        <taxon>Dothideomycetes incertae sedis</taxon>
        <taxon>Botryosphaeriales</taxon>
        <taxon>Botryosphaeriaceae</taxon>
        <taxon>Macrophomina</taxon>
    </lineage>
</organism>
<proteinExistence type="predicted"/>
<dbReference type="PANTHER" id="PTHR45527:SF1">
    <property type="entry name" value="FATTY ACID SYNTHASE"/>
    <property type="match status" value="1"/>
</dbReference>
<reference evidence="2 3" key="1">
    <citation type="journal article" date="2021" name="Nat. Commun.">
        <title>Genetic determinants of endophytism in the Arabidopsis root mycobiome.</title>
        <authorList>
            <person name="Mesny F."/>
            <person name="Miyauchi S."/>
            <person name="Thiergart T."/>
            <person name="Pickel B."/>
            <person name="Atanasova L."/>
            <person name="Karlsson M."/>
            <person name="Huettel B."/>
            <person name="Barry K.W."/>
            <person name="Haridas S."/>
            <person name="Chen C."/>
            <person name="Bauer D."/>
            <person name="Andreopoulos W."/>
            <person name="Pangilinan J."/>
            <person name="LaButti K."/>
            <person name="Riley R."/>
            <person name="Lipzen A."/>
            <person name="Clum A."/>
            <person name="Drula E."/>
            <person name="Henrissat B."/>
            <person name="Kohler A."/>
            <person name="Grigoriev I.V."/>
            <person name="Martin F.M."/>
            <person name="Hacquard S."/>
        </authorList>
    </citation>
    <scope>NUCLEOTIDE SEQUENCE [LARGE SCALE GENOMIC DNA]</scope>
    <source>
        <strain evidence="2 3">MPI-SDFR-AT-0080</strain>
    </source>
</reference>
<dbReference type="Pfam" id="PF00501">
    <property type="entry name" value="AMP-binding"/>
    <property type="match status" value="1"/>
</dbReference>
<gene>
    <name evidence="2" type="ORF">B0J12DRAFT_750980</name>
</gene>
<keyword evidence="3" id="KW-1185">Reference proteome</keyword>
<dbReference type="Gene3D" id="2.30.38.10">
    <property type="entry name" value="Luciferase, Domain 3"/>
    <property type="match status" value="1"/>
</dbReference>
<protein>
    <recommendedName>
        <fullName evidence="1">AMP-dependent synthetase/ligase domain-containing protein</fullName>
    </recommendedName>
</protein>
<dbReference type="InterPro" id="IPR000873">
    <property type="entry name" value="AMP-dep_synth/lig_dom"/>
</dbReference>
<dbReference type="EMBL" id="JAGTJR010000010">
    <property type="protein sequence ID" value="KAH7053436.1"/>
    <property type="molecule type" value="Genomic_DNA"/>
</dbReference>
<feature type="non-terminal residue" evidence="2">
    <location>
        <position position="1"/>
    </location>
</feature>